<dbReference type="AlphaFoldDB" id="A0A0F8B0G1"/>
<sequence>MDVRICLHSATYVRVFGGAPRHGFAHVYGTWWEYVTCPDAQKSLLVSQATVNRTASNFSTRVQKWLYGAT</sequence>
<name>A0A0F8B0G1_LARCR</name>
<protein>
    <submittedName>
        <fullName evidence="1">Uncharacterized protein</fullName>
    </submittedName>
</protein>
<gene>
    <name evidence="1" type="ORF">EH28_00154</name>
</gene>
<organism evidence="1">
    <name type="scientific">Larimichthys crocea</name>
    <name type="common">Large yellow croaker</name>
    <name type="synonym">Pseudosciaena crocea</name>
    <dbReference type="NCBI Taxonomy" id="215358"/>
    <lineage>
        <taxon>Eukaryota</taxon>
        <taxon>Metazoa</taxon>
        <taxon>Chordata</taxon>
        <taxon>Craniata</taxon>
        <taxon>Vertebrata</taxon>
        <taxon>Euteleostomi</taxon>
        <taxon>Actinopterygii</taxon>
        <taxon>Neopterygii</taxon>
        <taxon>Teleostei</taxon>
        <taxon>Neoteleostei</taxon>
        <taxon>Acanthomorphata</taxon>
        <taxon>Eupercaria</taxon>
        <taxon>Sciaenidae</taxon>
        <taxon>Larimichthys</taxon>
    </lineage>
</organism>
<reference evidence="1" key="1">
    <citation type="journal article" date="2015" name="PLoS Genet.">
        <title>Genome Sequencing of the Perciform Fish Larimichthys crocea Provides Insights into Molecular and Genetic Mechanisms of Stress Adaptation.</title>
        <authorList>
            <person name="Ao J."/>
            <person name="Mu Y."/>
            <person name="Xiang L.X."/>
            <person name="Fan D."/>
            <person name="Feng M."/>
            <person name="Zhang S."/>
            <person name="Shi Q."/>
            <person name="Zhu L.Y."/>
            <person name="Li T."/>
            <person name="Ding Y."/>
            <person name="Nie L."/>
            <person name="Li Q."/>
            <person name="Dong W.R."/>
            <person name="Jiang L."/>
            <person name="Sun B."/>
            <person name="Zhang X."/>
            <person name="Li M."/>
            <person name="Zhang H.Q."/>
            <person name="Xie S."/>
            <person name="Zhu Y."/>
            <person name="Jiang X."/>
            <person name="Wang X."/>
            <person name="Mu P."/>
            <person name="Chen W."/>
            <person name="Yue Z."/>
            <person name="Wang Z."/>
            <person name="Wang J."/>
            <person name="Shao J.Z."/>
            <person name="Chen X."/>
        </authorList>
    </citation>
    <scope>NUCLEOTIDE SEQUENCE [LARGE SCALE GENOMIC DNA]</scope>
    <source>
        <strain evidence="1">SSNF</strain>
        <tissue evidence="1">Blood</tissue>
    </source>
</reference>
<accession>A0A0F8B0G1</accession>
<evidence type="ECO:0000313" key="1">
    <source>
        <dbReference type="EMBL" id="KKF18846.1"/>
    </source>
</evidence>
<dbReference type="EMBL" id="KQ042119">
    <property type="protein sequence ID" value="KKF18846.1"/>
    <property type="molecule type" value="Genomic_DNA"/>
</dbReference>
<proteinExistence type="predicted"/>